<reference evidence="1 2" key="1">
    <citation type="submission" date="2020-10" db="EMBL/GenBank/DDBJ databases">
        <title>Connecting structure to function with the recovery of over 1000 high-quality activated sludge metagenome-assembled genomes encoding full-length rRNA genes using long-read sequencing.</title>
        <authorList>
            <person name="Singleton C.M."/>
            <person name="Petriglieri F."/>
            <person name="Kristensen J.M."/>
            <person name="Kirkegaard R.H."/>
            <person name="Michaelsen T.Y."/>
            <person name="Andersen M.H."/>
            <person name="Karst S.M."/>
            <person name="Dueholm M.S."/>
            <person name="Nielsen P.H."/>
            <person name="Albertsen M."/>
        </authorList>
    </citation>
    <scope>NUCLEOTIDE SEQUENCE [LARGE SCALE GENOMIC DNA]</scope>
    <source>
        <strain evidence="1">Lyne_18-Q3-R50-59_MAXAC.006</strain>
    </source>
</reference>
<evidence type="ECO:0000313" key="1">
    <source>
        <dbReference type="EMBL" id="MBK9296018.1"/>
    </source>
</evidence>
<accession>A0A936NAR0</accession>
<dbReference type="Proteomes" id="UP000727993">
    <property type="component" value="Unassembled WGS sequence"/>
</dbReference>
<gene>
    <name evidence="1" type="ORF">IPN02_03910</name>
</gene>
<evidence type="ECO:0000313" key="2">
    <source>
        <dbReference type="Proteomes" id="UP000727993"/>
    </source>
</evidence>
<protein>
    <submittedName>
        <fullName evidence="1">Uncharacterized protein</fullName>
    </submittedName>
</protein>
<sequence length="83" mass="9277">MLDKFDVTTQIDRLDRSKLRYLVVSKFAEIDLHPDKVSSGLLRRVCKPGAIKTIYDSACGTGQSKYQRGFGLCPSRTEPPATE</sequence>
<name>A0A936NAR0_9ACTN</name>
<organism evidence="1 2">
    <name type="scientific">Candidatus Neomicrothrix subdominans</name>
    <dbReference type="NCBI Taxonomy" id="2954438"/>
    <lineage>
        <taxon>Bacteria</taxon>
        <taxon>Bacillati</taxon>
        <taxon>Actinomycetota</taxon>
        <taxon>Acidimicrobiia</taxon>
        <taxon>Acidimicrobiales</taxon>
        <taxon>Microthrixaceae</taxon>
        <taxon>Candidatus Neomicrothrix</taxon>
    </lineage>
</organism>
<comment type="caution">
    <text evidence="1">The sequence shown here is derived from an EMBL/GenBank/DDBJ whole genome shotgun (WGS) entry which is preliminary data.</text>
</comment>
<proteinExistence type="predicted"/>
<dbReference type="AlphaFoldDB" id="A0A936NAR0"/>
<dbReference type="EMBL" id="JADJZA010000001">
    <property type="protein sequence ID" value="MBK9296018.1"/>
    <property type="molecule type" value="Genomic_DNA"/>
</dbReference>